<dbReference type="PANTHER" id="PTHR37291">
    <property type="entry name" value="5-METHYLCYTOSINE-SPECIFIC RESTRICTION ENZYME B"/>
    <property type="match status" value="1"/>
</dbReference>
<evidence type="ECO:0000313" key="3">
    <source>
        <dbReference type="EMBL" id="MCH6265345.1"/>
    </source>
</evidence>
<dbReference type="AlphaFoldDB" id="A0A942T4E3"/>
<dbReference type="InterPro" id="IPR011704">
    <property type="entry name" value="ATPase_dyneun-rel_AAA"/>
</dbReference>
<evidence type="ECO:0000313" key="4">
    <source>
        <dbReference type="Proteomes" id="UP000677265"/>
    </source>
</evidence>
<dbReference type="EMBL" id="JAGYPE020000009">
    <property type="protein sequence ID" value="MCH6265345.1"/>
    <property type="molecule type" value="Genomic_DNA"/>
</dbReference>
<keyword evidence="4" id="KW-1185">Reference proteome</keyword>
<dbReference type="InterPro" id="IPR052934">
    <property type="entry name" value="Methyl-DNA_Rec/Restrict_Enz"/>
</dbReference>
<dbReference type="Pfam" id="PF07728">
    <property type="entry name" value="AAA_5"/>
    <property type="match status" value="1"/>
</dbReference>
<dbReference type="InterPro" id="IPR015947">
    <property type="entry name" value="PUA-like_sf"/>
</dbReference>
<feature type="domain" description="AAA+ ATPase" evidence="1">
    <location>
        <begin position="392"/>
        <end position="711"/>
    </location>
</feature>
<name>A0A942T4E3_9BACI</name>
<dbReference type="SUPFAM" id="SSF88697">
    <property type="entry name" value="PUA domain-like"/>
    <property type="match status" value="1"/>
</dbReference>
<dbReference type="Pfam" id="PF01878">
    <property type="entry name" value="EVE"/>
    <property type="match status" value="1"/>
</dbReference>
<evidence type="ECO:0000313" key="2">
    <source>
        <dbReference type="EMBL" id="MBS4185967.1"/>
    </source>
</evidence>
<proteinExistence type="predicted"/>
<dbReference type="GO" id="GO:0005524">
    <property type="term" value="F:ATP binding"/>
    <property type="evidence" value="ECO:0007669"/>
    <property type="project" value="InterPro"/>
</dbReference>
<protein>
    <submittedName>
        <fullName evidence="2">EVE domain-containing protein</fullName>
    </submittedName>
</protein>
<evidence type="ECO:0000259" key="1">
    <source>
        <dbReference type="SMART" id="SM00382"/>
    </source>
</evidence>
<dbReference type="InterPro" id="IPR002740">
    <property type="entry name" value="EVE_domain"/>
</dbReference>
<dbReference type="SUPFAM" id="SSF52540">
    <property type="entry name" value="P-loop containing nucleoside triphosphate hydrolases"/>
    <property type="match status" value="1"/>
</dbReference>
<dbReference type="InterPro" id="IPR003593">
    <property type="entry name" value="AAA+_ATPase"/>
</dbReference>
<dbReference type="GO" id="GO:0016887">
    <property type="term" value="F:ATP hydrolysis activity"/>
    <property type="evidence" value="ECO:0007669"/>
    <property type="project" value="InterPro"/>
</dbReference>
<accession>A0A942T4E3</accession>
<dbReference type="RefSeq" id="WP_213145769.1">
    <property type="nucleotide sequence ID" value="NZ_JAGYPE020000009.1"/>
</dbReference>
<organism evidence="2">
    <name type="scientific">Neobacillus citreus</name>
    <dbReference type="NCBI Taxonomy" id="2833578"/>
    <lineage>
        <taxon>Bacteria</taxon>
        <taxon>Bacillati</taxon>
        <taxon>Bacillota</taxon>
        <taxon>Bacilli</taxon>
        <taxon>Bacillales</taxon>
        <taxon>Bacillaceae</taxon>
        <taxon>Neobacillus</taxon>
    </lineage>
</organism>
<comment type="caution">
    <text evidence="2">The sequence shown here is derived from an EMBL/GenBank/DDBJ whole genome shotgun (WGS) entry which is preliminary data.</text>
</comment>
<dbReference type="Proteomes" id="UP000677265">
    <property type="component" value="Unassembled WGS sequence"/>
</dbReference>
<dbReference type="Gene3D" id="3.40.50.300">
    <property type="entry name" value="P-loop containing nucleotide triphosphate hydrolases"/>
    <property type="match status" value="2"/>
</dbReference>
<dbReference type="EMBL" id="JAGYPE010000006">
    <property type="protein sequence ID" value="MBS4185967.1"/>
    <property type="molecule type" value="Genomic_DNA"/>
</dbReference>
<reference evidence="2" key="1">
    <citation type="submission" date="2021-05" db="EMBL/GenBank/DDBJ databases">
        <title>Novel Bacillus species.</title>
        <authorList>
            <person name="Liu G."/>
        </authorList>
    </citation>
    <scope>NUCLEOTIDE SEQUENCE</scope>
    <source>
        <strain evidence="2 4">FJAT-50051</strain>
    </source>
</reference>
<dbReference type="SMART" id="SM00382">
    <property type="entry name" value="AAA"/>
    <property type="match status" value="1"/>
</dbReference>
<gene>
    <name evidence="3" type="ORF">KHB02_007365</name>
    <name evidence="2" type="ORF">KHB02_31740</name>
</gene>
<dbReference type="InterPro" id="IPR027417">
    <property type="entry name" value="P-loop_NTPase"/>
</dbReference>
<sequence>MRSLKEKILEYNTPEIQEEVKKAKQLHKEFLETFPLEQLPNMTLDQYALGRSAKGSFGWWLEYNTIPLGSIKGGSAAKHIIYFRKKDNQWQYPGQFQNVEEAWQKLKEDMQLLIHSFDGESYKGIDESNLFYRANMLKGKILYLYHPEKLVTIYNENHLRKFLIELGENEAKLRNKDSIELNVKLRQKLDQDEDLKEFDPILIANFLYYEFMREEQYIKIAPGRDAAYWQECLEGEYISIGWDEIGDLNEFNDYDEFKSAFSKHNFQASPQKNTEKANELWEFYQLKNGDKVIANKGKSQILAIGTVTDKGYEYRNDLSKHKHVVYVKWDQVFEPPLEIPKQEYWGYKTVSKVGKKQILEWTAIPTQPGAPVKQYTSEEERFFEMVEQALNRKGQVILYGPPGTGKTYLARKYITWKNDKDELLKPKNENPAKTWLMIASERAADFRWEDILDTGGTVDWELGAVKRNFRAAQKGEKILAYRGGGTNNALLGLAEVAEEFDGEKMVVKGLQKFTEEIPYNDYKDTQEYKSTQAGKMGNRGSMFEVTEEFINWLTETLMDIGDSDSAEILGNVMNQNNLEICTFHPSFQYEDFIEGFKPVQSENGTIAFQLEKGIFQRLAEKAHENGESSFYFIIDELNRGNVPKIFGEIITLLEKDKRGVEVRLPQSKNTFSIPKNIFIIGTMNTSDRSIKMMDAALKRRFAFIECMPNYDLINHPVALLSITPADILRSINQNLLHLQGRDKQIGHAYFMQDGDQITSIEEIKEIFKLEIIPLIQEYCFDDYAQLAEIIGEDFVDVEGMDINNELLNGTDDAFIQALEKQFKGTVL</sequence>
<dbReference type="PANTHER" id="PTHR37291:SF1">
    <property type="entry name" value="TYPE IV METHYL-DIRECTED RESTRICTION ENZYME ECOKMCRB SUBUNIT"/>
    <property type="match status" value="1"/>
</dbReference>